<dbReference type="PANTHER" id="PTHR43328:SF1">
    <property type="entry name" value="N-ACETYLTRANSFERASE DOMAIN-CONTAINING PROTEIN"/>
    <property type="match status" value="1"/>
</dbReference>
<comment type="caution">
    <text evidence="2">The sequence shown here is derived from an EMBL/GenBank/DDBJ whole genome shotgun (WGS) entry which is preliminary data.</text>
</comment>
<protein>
    <recommendedName>
        <fullName evidence="1">N-acetyltransferase domain-containing protein</fullName>
    </recommendedName>
</protein>
<evidence type="ECO:0000313" key="3">
    <source>
        <dbReference type="Proteomes" id="UP000073492"/>
    </source>
</evidence>
<dbReference type="AlphaFoldDB" id="A0A139IDC6"/>
<dbReference type="STRING" id="113226.A0A139IDC6"/>
<proteinExistence type="predicted"/>
<reference evidence="2 3" key="1">
    <citation type="submission" date="2015-07" db="EMBL/GenBank/DDBJ databases">
        <title>Comparative genomics of the Sigatoka disease complex on banana suggests a link between parallel evolutionary changes in Pseudocercospora fijiensis and Pseudocercospora eumusae and increased virulence on the banana host.</title>
        <authorList>
            <person name="Chang T.-C."/>
            <person name="Salvucci A."/>
            <person name="Crous P.W."/>
            <person name="Stergiopoulos I."/>
        </authorList>
    </citation>
    <scope>NUCLEOTIDE SEQUENCE [LARGE SCALE GENOMIC DNA]</scope>
    <source>
        <strain evidence="2 3">CBS 116634</strain>
    </source>
</reference>
<evidence type="ECO:0000313" key="2">
    <source>
        <dbReference type="EMBL" id="KXT12763.1"/>
    </source>
</evidence>
<evidence type="ECO:0000259" key="1">
    <source>
        <dbReference type="PROSITE" id="PS51186"/>
    </source>
</evidence>
<organism evidence="2 3">
    <name type="scientific">Pseudocercospora musae</name>
    <dbReference type="NCBI Taxonomy" id="113226"/>
    <lineage>
        <taxon>Eukaryota</taxon>
        <taxon>Fungi</taxon>
        <taxon>Dikarya</taxon>
        <taxon>Ascomycota</taxon>
        <taxon>Pezizomycotina</taxon>
        <taxon>Dothideomycetes</taxon>
        <taxon>Dothideomycetidae</taxon>
        <taxon>Mycosphaerellales</taxon>
        <taxon>Mycosphaerellaceae</taxon>
        <taxon>Pseudocercospora</taxon>
    </lineage>
</organism>
<sequence length="220" mass="24546">MKSTSLPPLTPFSTFTLDSMDDQILNDVILELEDGITVRRYRASDVQSMTKHANNKTLWLNMRDRFPHPYDDTASRRWISINADPGNHARSGKYTLEAGAEGPLVPTNYAIAINGEAIGSIGLDFGADIYYRTAELGYWIGEEYWGKGIISAMAPAFVRWAWKTFGILIRINAEANERNLGSIRTLVKAGFADEGKRINAIVKMGEVQSVVWYGVLRPAD</sequence>
<dbReference type="EMBL" id="LFZO01000140">
    <property type="protein sequence ID" value="KXT12763.1"/>
    <property type="molecule type" value="Genomic_DNA"/>
</dbReference>
<dbReference type="OrthoDB" id="630895at2759"/>
<keyword evidence="3" id="KW-1185">Reference proteome</keyword>
<dbReference type="Proteomes" id="UP000073492">
    <property type="component" value="Unassembled WGS sequence"/>
</dbReference>
<name>A0A139IDC6_9PEZI</name>
<dbReference type="Gene3D" id="3.40.630.30">
    <property type="match status" value="1"/>
</dbReference>
<dbReference type="SUPFAM" id="SSF55729">
    <property type="entry name" value="Acyl-CoA N-acyltransferases (Nat)"/>
    <property type="match status" value="1"/>
</dbReference>
<dbReference type="InterPro" id="IPR000182">
    <property type="entry name" value="GNAT_dom"/>
</dbReference>
<dbReference type="PROSITE" id="PS51186">
    <property type="entry name" value="GNAT"/>
    <property type="match status" value="1"/>
</dbReference>
<feature type="domain" description="N-acetyltransferase" evidence="1">
    <location>
        <begin position="44"/>
        <end position="218"/>
    </location>
</feature>
<dbReference type="PANTHER" id="PTHR43328">
    <property type="entry name" value="ACETYLTRANSFERASE-RELATED"/>
    <property type="match status" value="1"/>
</dbReference>
<dbReference type="Pfam" id="PF13302">
    <property type="entry name" value="Acetyltransf_3"/>
    <property type="match status" value="1"/>
</dbReference>
<dbReference type="InterPro" id="IPR016181">
    <property type="entry name" value="Acyl_CoA_acyltransferase"/>
</dbReference>
<gene>
    <name evidence="2" type="ORF">AC579_671</name>
</gene>
<accession>A0A139IDC6</accession>
<dbReference type="GO" id="GO:0016747">
    <property type="term" value="F:acyltransferase activity, transferring groups other than amino-acyl groups"/>
    <property type="evidence" value="ECO:0007669"/>
    <property type="project" value="InterPro"/>
</dbReference>